<proteinExistence type="predicted"/>
<dbReference type="EMBL" id="SSTE01001516">
    <property type="protein sequence ID" value="KAA0065471.1"/>
    <property type="molecule type" value="Genomic_DNA"/>
</dbReference>
<dbReference type="EMBL" id="SSTD01012420">
    <property type="protein sequence ID" value="TYK08713.1"/>
    <property type="molecule type" value="Genomic_DNA"/>
</dbReference>
<dbReference type="InterPro" id="IPR036875">
    <property type="entry name" value="Znf_CCHC_sf"/>
</dbReference>
<dbReference type="Proteomes" id="UP000321393">
    <property type="component" value="Unassembled WGS sequence"/>
</dbReference>
<evidence type="ECO:0000256" key="1">
    <source>
        <dbReference type="PROSITE-ProRule" id="PRU00047"/>
    </source>
</evidence>
<dbReference type="InterPro" id="IPR001878">
    <property type="entry name" value="Znf_CCHC"/>
</dbReference>
<feature type="compositionally biased region" description="Basic and acidic residues" evidence="2">
    <location>
        <begin position="29"/>
        <end position="48"/>
    </location>
</feature>
<organism evidence="4 6">
    <name type="scientific">Cucumis melo var. makuwa</name>
    <name type="common">Oriental melon</name>
    <dbReference type="NCBI Taxonomy" id="1194695"/>
    <lineage>
        <taxon>Eukaryota</taxon>
        <taxon>Viridiplantae</taxon>
        <taxon>Streptophyta</taxon>
        <taxon>Embryophyta</taxon>
        <taxon>Tracheophyta</taxon>
        <taxon>Spermatophyta</taxon>
        <taxon>Magnoliopsida</taxon>
        <taxon>eudicotyledons</taxon>
        <taxon>Gunneridae</taxon>
        <taxon>Pentapetalae</taxon>
        <taxon>rosids</taxon>
        <taxon>fabids</taxon>
        <taxon>Cucurbitales</taxon>
        <taxon>Cucurbitaceae</taxon>
        <taxon>Benincaseae</taxon>
        <taxon>Cucumis</taxon>
    </lineage>
</organism>
<evidence type="ECO:0000313" key="6">
    <source>
        <dbReference type="Proteomes" id="UP000321393"/>
    </source>
</evidence>
<accession>A0A5A7VIB1</accession>
<protein>
    <recommendedName>
        <fullName evidence="3">CCHC-type domain-containing protein</fullName>
    </recommendedName>
</protein>
<dbReference type="GO" id="GO:0008270">
    <property type="term" value="F:zinc ion binding"/>
    <property type="evidence" value="ECO:0007669"/>
    <property type="project" value="UniProtKB-KW"/>
</dbReference>
<name>A0A5A7VIB1_CUCMM</name>
<gene>
    <name evidence="5" type="ORF">E5676_scaffold76G00150</name>
    <name evidence="4" type="ORF">E6C27_scaffold17G001680</name>
</gene>
<dbReference type="PROSITE" id="PS50158">
    <property type="entry name" value="ZF_CCHC"/>
    <property type="match status" value="1"/>
</dbReference>
<evidence type="ECO:0000313" key="5">
    <source>
        <dbReference type="EMBL" id="TYK08713.1"/>
    </source>
</evidence>
<dbReference type="OrthoDB" id="1107037at2759"/>
<comment type="caution">
    <text evidence="4">The sequence shown here is derived from an EMBL/GenBank/DDBJ whole genome shotgun (WGS) entry which is preliminary data.</text>
</comment>
<evidence type="ECO:0000313" key="7">
    <source>
        <dbReference type="Proteomes" id="UP000321947"/>
    </source>
</evidence>
<dbReference type="GO" id="GO:0003676">
    <property type="term" value="F:nucleic acid binding"/>
    <property type="evidence" value="ECO:0007669"/>
    <property type="project" value="InterPro"/>
</dbReference>
<keyword evidence="1" id="KW-0863">Zinc-finger</keyword>
<evidence type="ECO:0000313" key="4">
    <source>
        <dbReference type="EMBL" id="KAA0065471.1"/>
    </source>
</evidence>
<evidence type="ECO:0000256" key="2">
    <source>
        <dbReference type="SAM" id="MobiDB-lite"/>
    </source>
</evidence>
<feature type="region of interest" description="Disordered" evidence="2">
    <location>
        <begin position="1"/>
        <end position="48"/>
    </location>
</feature>
<feature type="domain" description="CCHC-type" evidence="3">
    <location>
        <begin position="53"/>
        <end position="68"/>
    </location>
</feature>
<reference evidence="6 7" key="1">
    <citation type="submission" date="2019-08" db="EMBL/GenBank/DDBJ databases">
        <title>Draft genome sequences of two oriental melons (Cucumis melo L. var makuwa).</title>
        <authorList>
            <person name="Kwon S.-Y."/>
        </authorList>
    </citation>
    <scope>NUCLEOTIDE SEQUENCE [LARGE SCALE GENOMIC DNA]</scope>
    <source>
        <strain evidence="7">cv. Chang Bougi</strain>
        <strain evidence="6">cv. SW 3</strain>
        <tissue evidence="4">Leaf</tissue>
    </source>
</reference>
<keyword evidence="1" id="KW-0479">Metal-binding</keyword>
<dbReference type="Proteomes" id="UP000321947">
    <property type="component" value="Unassembled WGS sequence"/>
</dbReference>
<dbReference type="SUPFAM" id="SSF57756">
    <property type="entry name" value="Retrovirus zinc finger-like domains"/>
    <property type="match status" value="1"/>
</dbReference>
<sequence>MDSQKRSRDSNLMYHPRSSSSLSSSGLYRRKDYERGEKDYESSKLERNSKGIRCHECEEFGHIQTECPTYLK</sequence>
<dbReference type="Gene3D" id="4.10.60.10">
    <property type="entry name" value="Zinc finger, CCHC-type"/>
    <property type="match status" value="1"/>
</dbReference>
<evidence type="ECO:0000259" key="3">
    <source>
        <dbReference type="PROSITE" id="PS50158"/>
    </source>
</evidence>
<keyword evidence="1" id="KW-0862">Zinc</keyword>
<dbReference type="AlphaFoldDB" id="A0A5A7VIB1"/>